<dbReference type="Pfam" id="PF13649">
    <property type="entry name" value="Methyltransf_25"/>
    <property type="match status" value="1"/>
</dbReference>
<reference evidence="4" key="1">
    <citation type="journal article" date="2022" name="Pest Manag. Sci.">
        <title>Glutamicibacter halophytocola-mediated host fitness of potato tuber moth on Solanaceae crops.</title>
        <authorList>
            <person name="Wang W."/>
            <person name="Xiao G."/>
            <person name="Du G."/>
            <person name="Chang L."/>
            <person name="Yang Y."/>
            <person name="Ye J."/>
            <person name="Chen B."/>
        </authorList>
    </citation>
    <scope>NUCLEOTIDE SEQUENCE</scope>
    <source>
        <strain evidence="4">S2</strain>
    </source>
</reference>
<dbReference type="CDD" id="cd02440">
    <property type="entry name" value="AdoMet_MTases"/>
    <property type="match status" value="1"/>
</dbReference>
<dbReference type="EMBL" id="CP102487">
    <property type="protein sequence ID" value="UUX57886.1"/>
    <property type="molecule type" value="Genomic_DNA"/>
</dbReference>
<dbReference type="InterPro" id="IPR041698">
    <property type="entry name" value="Methyltransf_25"/>
</dbReference>
<evidence type="ECO:0000313" key="5">
    <source>
        <dbReference type="Proteomes" id="UP001060018"/>
    </source>
</evidence>
<dbReference type="PANTHER" id="PTHR43861:SF1">
    <property type="entry name" value="TRANS-ACONITATE 2-METHYLTRANSFERASE"/>
    <property type="match status" value="1"/>
</dbReference>
<dbReference type="RefSeq" id="WP_257745331.1">
    <property type="nucleotide sequence ID" value="NZ_CP102487.1"/>
</dbReference>
<keyword evidence="1 4" id="KW-0489">Methyltransferase</keyword>
<evidence type="ECO:0000313" key="4">
    <source>
        <dbReference type="EMBL" id="UUX57886.1"/>
    </source>
</evidence>
<sequence>MADYDPRIVALYDGENPDGPDHDYYRSFAVQPGVQRILDLGCGTGILTVTLAQEGCEVVGMDPSPAMLDYARQRAGASEVLWVEGDSRALDHGMFDLAVMTGNVVQHIPDQQWERTLQDLRRSLSSGSVLAFESRNPERRAWESWAREEPSTRDTSFGPVTEWCKVQELSEGKIRLESFSKFATTGATVHEDLVLAFRTVAQLDVQLQAAGFKVDAIRGDWNRTPFDGSQAVMIFEARAA</sequence>
<dbReference type="AlphaFoldDB" id="A0AA94XSR6"/>
<dbReference type="Gene3D" id="3.40.50.150">
    <property type="entry name" value="Vaccinia Virus protein VP39"/>
    <property type="match status" value="1"/>
</dbReference>
<proteinExistence type="predicted"/>
<evidence type="ECO:0000256" key="1">
    <source>
        <dbReference type="ARBA" id="ARBA00022603"/>
    </source>
</evidence>
<accession>A0AA94XSR6</accession>
<protein>
    <submittedName>
        <fullName evidence="4">Class I SAM-dependent methyltransferase</fullName>
    </submittedName>
</protein>
<dbReference type="Proteomes" id="UP001060018">
    <property type="component" value="Chromosome"/>
</dbReference>
<evidence type="ECO:0000259" key="3">
    <source>
        <dbReference type="Pfam" id="PF13649"/>
    </source>
</evidence>
<organism evidence="4 5">
    <name type="scientific">Glutamicibacter halophytocola</name>
    <dbReference type="NCBI Taxonomy" id="1933880"/>
    <lineage>
        <taxon>Bacteria</taxon>
        <taxon>Bacillati</taxon>
        <taxon>Actinomycetota</taxon>
        <taxon>Actinomycetes</taxon>
        <taxon>Micrococcales</taxon>
        <taxon>Micrococcaceae</taxon>
        <taxon>Glutamicibacter</taxon>
    </lineage>
</organism>
<dbReference type="InterPro" id="IPR029063">
    <property type="entry name" value="SAM-dependent_MTases_sf"/>
</dbReference>
<keyword evidence="2" id="KW-0808">Transferase</keyword>
<dbReference type="PANTHER" id="PTHR43861">
    <property type="entry name" value="TRANS-ACONITATE 2-METHYLTRANSFERASE-RELATED"/>
    <property type="match status" value="1"/>
</dbReference>
<feature type="domain" description="Methyltransferase" evidence="3">
    <location>
        <begin position="37"/>
        <end position="127"/>
    </location>
</feature>
<name>A0AA94XSR6_9MICC</name>
<dbReference type="GO" id="GO:0032259">
    <property type="term" value="P:methylation"/>
    <property type="evidence" value="ECO:0007669"/>
    <property type="project" value="UniProtKB-KW"/>
</dbReference>
<dbReference type="SUPFAM" id="SSF53335">
    <property type="entry name" value="S-adenosyl-L-methionine-dependent methyltransferases"/>
    <property type="match status" value="1"/>
</dbReference>
<dbReference type="GO" id="GO:0008168">
    <property type="term" value="F:methyltransferase activity"/>
    <property type="evidence" value="ECO:0007669"/>
    <property type="project" value="UniProtKB-KW"/>
</dbReference>
<evidence type="ECO:0000256" key="2">
    <source>
        <dbReference type="ARBA" id="ARBA00022679"/>
    </source>
</evidence>
<gene>
    <name evidence="4" type="ORF">NUH22_11245</name>
</gene>